<proteinExistence type="inferred from homology"/>
<dbReference type="SUPFAM" id="SSF54928">
    <property type="entry name" value="RNA-binding domain, RBD"/>
    <property type="match status" value="1"/>
</dbReference>
<dbReference type="Proteomes" id="UP000027265">
    <property type="component" value="Unassembled WGS sequence"/>
</dbReference>
<dbReference type="OrthoDB" id="17212at2759"/>
<dbReference type="CDD" id="cd12434">
    <property type="entry name" value="RRM_RCAN_like"/>
    <property type="match status" value="1"/>
</dbReference>
<dbReference type="InterPro" id="IPR035979">
    <property type="entry name" value="RBD_domain_sf"/>
</dbReference>
<dbReference type="InterPro" id="IPR006931">
    <property type="entry name" value="Calcipressin"/>
</dbReference>
<dbReference type="PANTHER" id="PTHR10300:SF14">
    <property type="entry name" value="PROTEIN SARAH"/>
    <property type="match status" value="1"/>
</dbReference>
<protein>
    <recommendedName>
        <fullName evidence="5">Calcipressin</fullName>
    </recommendedName>
</protein>
<dbReference type="AlphaFoldDB" id="A0A067PYE8"/>
<evidence type="ECO:0000313" key="3">
    <source>
        <dbReference type="EMBL" id="KDQ59744.1"/>
    </source>
</evidence>
<evidence type="ECO:0000256" key="2">
    <source>
        <dbReference type="SAM" id="MobiDB-lite"/>
    </source>
</evidence>
<dbReference type="InterPro" id="IPR012677">
    <property type="entry name" value="Nucleotide-bd_a/b_plait_sf"/>
</dbReference>
<gene>
    <name evidence="3" type="ORF">JAAARDRAFT_205723</name>
</gene>
<dbReference type="Gene3D" id="3.30.70.330">
    <property type="match status" value="1"/>
</dbReference>
<keyword evidence="4" id="KW-1185">Reference proteome</keyword>
<dbReference type="PANTHER" id="PTHR10300">
    <property type="entry name" value="CALCIPRESSIN"/>
    <property type="match status" value="1"/>
</dbReference>
<evidence type="ECO:0008006" key="5">
    <source>
        <dbReference type="Google" id="ProtNLM"/>
    </source>
</evidence>
<comment type="similarity">
    <text evidence="1">Belongs to the RCAN family.</text>
</comment>
<dbReference type="HOGENOM" id="CLU_046748_1_0_1"/>
<dbReference type="GO" id="GO:0019722">
    <property type="term" value="P:calcium-mediated signaling"/>
    <property type="evidence" value="ECO:0007669"/>
    <property type="project" value="InterPro"/>
</dbReference>
<dbReference type="Pfam" id="PF04847">
    <property type="entry name" value="Calcipressin"/>
    <property type="match status" value="1"/>
</dbReference>
<dbReference type="GO" id="GO:0005634">
    <property type="term" value="C:nucleus"/>
    <property type="evidence" value="ECO:0007669"/>
    <property type="project" value="TreeGrafter"/>
</dbReference>
<dbReference type="InParanoid" id="A0A067PYE8"/>
<evidence type="ECO:0000256" key="1">
    <source>
        <dbReference type="ARBA" id="ARBA00008209"/>
    </source>
</evidence>
<evidence type="ECO:0000313" key="4">
    <source>
        <dbReference type="Proteomes" id="UP000027265"/>
    </source>
</evidence>
<sequence>MALGPLSVRIPSPPSPASLSGSSGAPSPQVTNTLIIAQLPSFFFDPLVLEALRHHFATYGEIHSWVPIKSFARAILVYFEPGAAEQAKLECDGLVVERTRETPEVVLRVFRGDPTPLEPRIHAETGADLNYLRPPEIEKNFLISPPGSPPVGWEHIKEEPPNATPLADDLIAALKRLELKAHHGRRVDGVEVLVEPEESGVGIYVEDFDGDEEGSDEEGRDWAYGESSPSRLNWRPIVETRTKTAMPVTARPTVAMVV</sequence>
<dbReference type="EMBL" id="KL197715">
    <property type="protein sequence ID" value="KDQ59744.1"/>
    <property type="molecule type" value="Genomic_DNA"/>
</dbReference>
<dbReference type="GO" id="GO:0005737">
    <property type="term" value="C:cytoplasm"/>
    <property type="evidence" value="ECO:0007669"/>
    <property type="project" value="TreeGrafter"/>
</dbReference>
<feature type="region of interest" description="Disordered" evidence="2">
    <location>
        <begin position="207"/>
        <end position="227"/>
    </location>
</feature>
<dbReference type="STRING" id="933084.A0A067PYE8"/>
<dbReference type="GO" id="GO:0008597">
    <property type="term" value="F:calcium-dependent protein serine/threonine phosphatase regulator activity"/>
    <property type="evidence" value="ECO:0007669"/>
    <property type="project" value="TreeGrafter"/>
</dbReference>
<organism evidence="3 4">
    <name type="scientific">Jaapia argillacea MUCL 33604</name>
    <dbReference type="NCBI Taxonomy" id="933084"/>
    <lineage>
        <taxon>Eukaryota</taxon>
        <taxon>Fungi</taxon>
        <taxon>Dikarya</taxon>
        <taxon>Basidiomycota</taxon>
        <taxon>Agaricomycotina</taxon>
        <taxon>Agaricomycetes</taxon>
        <taxon>Agaricomycetidae</taxon>
        <taxon>Jaapiales</taxon>
        <taxon>Jaapiaceae</taxon>
        <taxon>Jaapia</taxon>
    </lineage>
</organism>
<accession>A0A067PYE8</accession>
<dbReference type="GO" id="GO:0003676">
    <property type="term" value="F:nucleic acid binding"/>
    <property type="evidence" value="ECO:0007669"/>
    <property type="project" value="InterPro"/>
</dbReference>
<name>A0A067PYE8_9AGAM</name>
<reference evidence="4" key="1">
    <citation type="journal article" date="2014" name="Proc. Natl. Acad. Sci. U.S.A.">
        <title>Extensive sampling of basidiomycete genomes demonstrates inadequacy of the white-rot/brown-rot paradigm for wood decay fungi.</title>
        <authorList>
            <person name="Riley R."/>
            <person name="Salamov A.A."/>
            <person name="Brown D.W."/>
            <person name="Nagy L.G."/>
            <person name="Floudas D."/>
            <person name="Held B.W."/>
            <person name="Levasseur A."/>
            <person name="Lombard V."/>
            <person name="Morin E."/>
            <person name="Otillar R."/>
            <person name="Lindquist E.A."/>
            <person name="Sun H."/>
            <person name="LaButti K.M."/>
            <person name="Schmutz J."/>
            <person name="Jabbour D."/>
            <person name="Luo H."/>
            <person name="Baker S.E."/>
            <person name="Pisabarro A.G."/>
            <person name="Walton J.D."/>
            <person name="Blanchette R.A."/>
            <person name="Henrissat B."/>
            <person name="Martin F."/>
            <person name="Cullen D."/>
            <person name="Hibbett D.S."/>
            <person name="Grigoriev I.V."/>
        </authorList>
    </citation>
    <scope>NUCLEOTIDE SEQUENCE [LARGE SCALE GENOMIC DNA]</scope>
    <source>
        <strain evidence="4">MUCL 33604</strain>
    </source>
</reference>
<feature type="compositionally biased region" description="Acidic residues" evidence="2">
    <location>
        <begin position="207"/>
        <end position="219"/>
    </location>
</feature>